<proteinExistence type="predicted"/>
<dbReference type="AlphaFoldDB" id="A0AAV4SLL0"/>
<keyword evidence="2" id="KW-1185">Reference proteome</keyword>
<organism evidence="1 2">
    <name type="scientific">Caerostris darwini</name>
    <dbReference type="NCBI Taxonomy" id="1538125"/>
    <lineage>
        <taxon>Eukaryota</taxon>
        <taxon>Metazoa</taxon>
        <taxon>Ecdysozoa</taxon>
        <taxon>Arthropoda</taxon>
        <taxon>Chelicerata</taxon>
        <taxon>Arachnida</taxon>
        <taxon>Araneae</taxon>
        <taxon>Araneomorphae</taxon>
        <taxon>Entelegynae</taxon>
        <taxon>Araneoidea</taxon>
        <taxon>Araneidae</taxon>
        <taxon>Caerostris</taxon>
    </lineage>
</organism>
<gene>
    <name evidence="1" type="primary">AVEN_79834_1</name>
    <name evidence="1" type="ORF">CDAR_522261</name>
</gene>
<dbReference type="Proteomes" id="UP001054837">
    <property type="component" value="Unassembled WGS sequence"/>
</dbReference>
<protein>
    <submittedName>
        <fullName evidence="1">Uncharacterized protein</fullName>
    </submittedName>
</protein>
<name>A0AAV4SLL0_9ARAC</name>
<reference evidence="1 2" key="1">
    <citation type="submission" date="2021-06" db="EMBL/GenBank/DDBJ databases">
        <title>Caerostris darwini draft genome.</title>
        <authorList>
            <person name="Kono N."/>
            <person name="Arakawa K."/>
        </authorList>
    </citation>
    <scope>NUCLEOTIDE SEQUENCE [LARGE SCALE GENOMIC DNA]</scope>
</reference>
<comment type="caution">
    <text evidence="1">The sequence shown here is derived from an EMBL/GenBank/DDBJ whole genome shotgun (WGS) entry which is preliminary data.</text>
</comment>
<accession>A0AAV4SLL0</accession>
<sequence>MEYFVDRRSPFLSPRFCLYTKIARYGQERIRSQCKCWLSIPQRSLCGAGLRQRLSLPQETGPSSPVTYTVNETRYESLLLIPVLPQHGCVYSTMALYGEQYGASFKYSVIQA</sequence>
<evidence type="ECO:0000313" key="2">
    <source>
        <dbReference type="Proteomes" id="UP001054837"/>
    </source>
</evidence>
<dbReference type="EMBL" id="BPLQ01008111">
    <property type="protein sequence ID" value="GIY34909.1"/>
    <property type="molecule type" value="Genomic_DNA"/>
</dbReference>
<evidence type="ECO:0000313" key="1">
    <source>
        <dbReference type="EMBL" id="GIY34909.1"/>
    </source>
</evidence>